<proteinExistence type="inferred from homology"/>
<protein>
    <recommendedName>
        <fullName evidence="8">Protein BRICK1</fullName>
    </recommendedName>
</protein>
<keyword evidence="3" id="KW-0963">Cytoplasm</keyword>
<dbReference type="InterPro" id="IPR033378">
    <property type="entry name" value="BRICK1"/>
</dbReference>
<dbReference type="EMBL" id="CAJHUB010000755">
    <property type="protein sequence ID" value="CAD7684102.1"/>
    <property type="molecule type" value="Genomic_DNA"/>
</dbReference>
<keyword evidence="4" id="KW-0175">Coiled coil</keyword>
<dbReference type="GO" id="GO:0048870">
    <property type="term" value="P:cell motility"/>
    <property type="evidence" value="ECO:0007669"/>
    <property type="project" value="TreeGrafter"/>
</dbReference>
<organism evidence="9 10">
    <name type="scientific">Nyctereutes procyonoides</name>
    <name type="common">Raccoon dog</name>
    <name type="synonym">Canis procyonoides</name>
    <dbReference type="NCBI Taxonomy" id="34880"/>
    <lineage>
        <taxon>Eukaryota</taxon>
        <taxon>Metazoa</taxon>
        <taxon>Chordata</taxon>
        <taxon>Craniata</taxon>
        <taxon>Vertebrata</taxon>
        <taxon>Euteleostomi</taxon>
        <taxon>Mammalia</taxon>
        <taxon>Eutheria</taxon>
        <taxon>Laurasiatheria</taxon>
        <taxon>Carnivora</taxon>
        <taxon>Caniformia</taxon>
        <taxon>Canidae</taxon>
        <taxon>Nyctereutes</taxon>
    </lineage>
</organism>
<reference evidence="9" key="1">
    <citation type="submission" date="2020-12" db="EMBL/GenBank/DDBJ databases">
        <authorList>
            <consortium name="Molecular Ecology Group"/>
        </authorList>
    </citation>
    <scope>NUCLEOTIDE SEQUENCE</scope>
    <source>
        <strain evidence="9">TBG_1078</strain>
    </source>
</reference>
<evidence type="ECO:0000256" key="6">
    <source>
        <dbReference type="ARBA" id="ARBA00055269"/>
    </source>
</evidence>
<keyword evidence="5" id="KW-0206">Cytoskeleton</keyword>
<dbReference type="Gene3D" id="1.20.5.110">
    <property type="match status" value="1"/>
</dbReference>
<evidence type="ECO:0000256" key="2">
    <source>
        <dbReference type="ARBA" id="ARBA00005620"/>
    </source>
</evidence>
<evidence type="ECO:0000256" key="8">
    <source>
        <dbReference type="ARBA" id="ARBA00068622"/>
    </source>
</evidence>
<evidence type="ECO:0000256" key="3">
    <source>
        <dbReference type="ARBA" id="ARBA00022490"/>
    </source>
</evidence>
<dbReference type="PANTHER" id="PTHR33668:SF1">
    <property type="entry name" value="PROTEIN BRICK1"/>
    <property type="match status" value="1"/>
</dbReference>
<name>A0A811Z6W1_NYCPR</name>
<keyword evidence="10" id="KW-1185">Reference proteome</keyword>
<comment type="caution">
    <text evidence="9">The sequence shown here is derived from an EMBL/GenBank/DDBJ whole genome shotgun (WGS) entry which is preliminary data.</text>
</comment>
<sequence>MAGQKDPVQWEIHQDWANRGYIAVITSSIKKIVDFLNSFDRSCSRLAKLNKKLTALEWRIEYIEAQVTKGETLT</sequence>
<dbReference type="GO" id="GO:0005856">
    <property type="term" value="C:cytoskeleton"/>
    <property type="evidence" value="ECO:0007669"/>
    <property type="project" value="UniProtKB-SubCell"/>
</dbReference>
<dbReference type="GO" id="GO:0031209">
    <property type="term" value="C:SCAR complex"/>
    <property type="evidence" value="ECO:0007669"/>
    <property type="project" value="InterPro"/>
</dbReference>
<evidence type="ECO:0000256" key="4">
    <source>
        <dbReference type="ARBA" id="ARBA00023054"/>
    </source>
</evidence>
<comment type="subunit">
    <text evidence="7">Homotrimer when in free form. Directly interacts with WASF2. Component of the WAVE1 complex composed of ABI2, CYFIP1 or CYFIP2, BRK1, NCKAP1 and WASF1/WAVE1. Within the complex, a heterodimer containing NCKAP1 and CYFIP1 interacts with a heterotrimer formed by WAVE1, ABI2 and BRK1.</text>
</comment>
<dbReference type="GO" id="GO:0008064">
    <property type="term" value="P:regulation of actin polymerization or depolymerization"/>
    <property type="evidence" value="ECO:0007669"/>
    <property type="project" value="TreeGrafter"/>
</dbReference>
<evidence type="ECO:0000256" key="1">
    <source>
        <dbReference type="ARBA" id="ARBA00004245"/>
    </source>
</evidence>
<dbReference type="GO" id="GO:0007015">
    <property type="term" value="P:actin filament organization"/>
    <property type="evidence" value="ECO:0007669"/>
    <property type="project" value="InterPro"/>
</dbReference>
<evidence type="ECO:0000256" key="5">
    <source>
        <dbReference type="ARBA" id="ARBA00023212"/>
    </source>
</evidence>
<evidence type="ECO:0000313" key="9">
    <source>
        <dbReference type="EMBL" id="CAD7684102.1"/>
    </source>
</evidence>
<comment type="similarity">
    <text evidence="2">Belongs to the BRK1 family.</text>
</comment>
<evidence type="ECO:0000256" key="7">
    <source>
        <dbReference type="ARBA" id="ARBA00065446"/>
    </source>
</evidence>
<dbReference type="Proteomes" id="UP000645828">
    <property type="component" value="Unassembled WGS sequence"/>
</dbReference>
<comment type="subcellular location">
    <subcellularLocation>
        <location evidence="1">Cytoplasm</location>
        <location evidence="1">Cytoskeleton</location>
    </subcellularLocation>
</comment>
<gene>
    <name evidence="9" type="ORF">NYPRO_LOCUS16895</name>
</gene>
<evidence type="ECO:0000313" key="10">
    <source>
        <dbReference type="Proteomes" id="UP000645828"/>
    </source>
</evidence>
<dbReference type="GO" id="GO:0044877">
    <property type="term" value="F:protein-containing complex binding"/>
    <property type="evidence" value="ECO:0007669"/>
    <property type="project" value="InterPro"/>
</dbReference>
<accession>A0A811Z6W1</accession>
<dbReference type="FunFam" id="1.20.5.110:FF:000017">
    <property type="entry name" value="BRICK1, SCAR/WAVE actin-nucleating complex subunit"/>
    <property type="match status" value="1"/>
</dbReference>
<comment type="function">
    <text evidence="6">Involved in regulation of actin and microtubule organization. Part of a WAVE complex that activates the Arp2/3 complex. As component of the WAVE1 complex, required for BDNF-NTRK2 endocytic trafficking and signaling from early endosomes.</text>
</comment>
<dbReference type="AlphaFoldDB" id="A0A811Z6W1"/>
<dbReference type="PANTHER" id="PTHR33668">
    <property type="entry name" value="PROTEIN BRICK1"/>
    <property type="match status" value="1"/>
</dbReference>